<accession>A0A417Y453</accession>
<comment type="caution">
    <text evidence="1">The sequence shown here is derived from an EMBL/GenBank/DDBJ whole genome shotgun (WGS) entry which is preliminary data.</text>
</comment>
<dbReference type="Proteomes" id="UP000283644">
    <property type="component" value="Unassembled WGS sequence"/>
</dbReference>
<evidence type="ECO:0000313" key="2">
    <source>
        <dbReference type="Proteomes" id="UP000283644"/>
    </source>
</evidence>
<dbReference type="OrthoDB" id="9758578at2"/>
<dbReference type="Gene3D" id="1.50.10.20">
    <property type="match status" value="1"/>
</dbReference>
<evidence type="ECO:0000313" key="1">
    <source>
        <dbReference type="EMBL" id="RHW27442.1"/>
    </source>
</evidence>
<dbReference type="EMBL" id="QXGH01000013">
    <property type="protein sequence ID" value="RHW27442.1"/>
    <property type="molecule type" value="Genomic_DNA"/>
</dbReference>
<name>A0A417Y453_9ACTN</name>
<organism evidence="1 2">
    <name type="scientific">Nocardioides immobilis</name>
    <dbReference type="NCBI Taxonomy" id="2049295"/>
    <lineage>
        <taxon>Bacteria</taxon>
        <taxon>Bacillati</taxon>
        <taxon>Actinomycetota</taxon>
        <taxon>Actinomycetes</taxon>
        <taxon>Propionibacteriales</taxon>
        <taxon>Nocardioidaceae</taxon>
        <taxon>Nocardioides</taxon>
    </lineage>
</organism>
<dbReference type="InterPro" id="IPR008930">
    <property type="entry name" value="Terpenoid_cyclase/PrenylTrfase"/>
</dbReference>
<evidence type="ECO:0008006" key="3">
    <source>
        <dbReference type="Google" id="ProtNLM"/>
    </source>
</evidence>
<reference evidence="1 2" key="1">
    <citation type="submission" date="2018-09" db="EMBL/GenBank/DDBJ databases">
        <title>Genome sequencing of Nocardioides immobilis CCTCC AB 2017083 for comparison to Nocardioides silvaticus.</title>
        <authorList>
            <person name="Li C."/>
            <person name="Wang G."/>
        </authorList>
    </citation>
    <scope>NUCLEOTIDE SEQUENCE [LARGE SCALE GENOMIC DNA]</scope>
    <source>
        <strain evidence="1 2">CCTCC AB 2017083</strain>
    </source>
</reference>
<dbReference type="AlphaFoldDB" id="A0A417Y453"/>
<keyword evidence="2" id="KW-1185">Reference proteome</keyword>
<protein>
    <recommendedName>
        <fullName evidence="3">Prenyltransferase</fullName>
    </recommendedName>
</protein>
<dbReference type="SUPFAM" id="SSF48239">
    <property type="entry name" value="Terpenoid cyclases/Protein prenyltransferases"/>
    <property type="match status" value="1"/>
</dbReference>
<dbReference type="RefSeq" id="WP_118925063.1">
    <property type="nucleotide sequence ID" value="NZ_QXGH01000013.1"/>
</dbReference>
<proteinExistence type="predicted"/>
<sequence length="269" mass="30008">MPDQRDAQRIATLLDFPDAHPYKKWWGSHWRLVALADLGAQPPPSALDKGVGQVLGWLDEHRDVRRLRNGLPLRHASQEGNAVYACVRLGVDDDRVEGLVQTLLESQWPDGGWNCSRNASGRRSSFHESVTPAIGLAVFGAERDDEVARAAARRTADLLLDHDLFRNRATGEPIHPSFVVLHYPPYWHYDLLQGLVLCAHLGVLDDPRAKDALDLVESRRDAKGRYPSRSWESSTNRDVIAWGRSPDNDVLARRADAVLRAAGRLPSGL</sequence>
<gene>
    <name evidence="1" type="ORF">D0Z08_09860</name>
</gene>